<dbReference type="Proteomes" id="UP000054248">
    <property type="component" value="Unassembled WGS sequence"/>
</dbReference>
<dbReference type="EMBL" id="KN823275">
    <property type="protein sequence ID" value="KIO18590.1"/>
    <property type="molecule type" value="Genomic_DNA"/>
</dbReference>
<organism evidence="1 2">
    <name type="scientific">Tulasnella calospora MUT 4182</name>
    <dbReference type="NCBI Taxonomy" id="1051891"/>
    <lineage>
        <taxon>Eukaryota</taxon>
        <taxon>Fungi</taxon>
        <taxon>Dikarya</taxon>
        <taxon>Basidiomycota</taxon>
        <taxon>Agaricomycotina</taxon>
        <taxon>Agaricomycetes</taxon>
        <taxon>Cantharellales</taxon>
        <taxon>Tulasnellaceae</taxon>
        <taxon>Tulasnella</taxon>
    </lineage>
</organism>
<reference evidence="2" key="2">
    <citation type="submission" date="2015-01" db="EMBL/GenBank/DDBJ databases">
        <title>Evolutionary Origins and Diversification of the Mycorrhizal Mutualists.</title>
        <authorList>
            <consortium name="DOE Joint Genome Institute"/>
            <consortium name="Mycorrhizal Genomics Consortium"/>
            <person name="Kohler A."/>
            <person name="Kuo A."/>
            <person name="Nagy L.G."/>
            <person name="Floudas D."/>
            <person name="Copeland A."/>
            <person name="Barry K.W."/>
            <person name="Cichocki N."/>
            <person name="Veneault-Fourrey C."/>
            <person name="LaButti K."/>
            <person name="Lindquist E.A."/>
            <person name="Lipzen A."/>
            <person name="Lundell T."/>
            <person name="Morin E."/>
            <person name="Murat C."/>
            <person name="Riley R."/>
            <person name="Ohm R."/>
            <person name="Sun H."/>
            <person name="Tunlid A."/>
            <person name="Henrissat B."/>
            <person name="Grigoriev I.V."/>
            <person name="Hibbett D.S."/>
            <person name="Martin F."/>
        </authorList>
    </citation>
    <scope>NUCLEOTIDE SEQUENCE [LARGE SCALE GENOMIC DNA]</scope>
    <source>
        <strain evidence="2">MUT 4182</strain>
    </source>
</reference>
<evidence type="ECO:0000313" key="2">
    <source>
        <dbReference type="Proteomes" id="UP000054248"/>
    </source>
</evidence>
<keyword evidence="2" id="KW-1185">Reference proteome</keyword>
<protein>
    <submittedName>
        <fullName evidence="1">Uncharacterized protein</fullName>
    </submittedName>
</protein>
<reference evidence="1 2" key="1">
    <citation type="submission" date="2014-04" db="EMBL/GenBank/DDBJ databases">
        <authorList>
            <consortium name="DOE Joint Genome Institute"/>
            <person name="Kuo A."/>
            <person name="Girlanda M."/>
            <person name="Perotto S."/>
            <person name="Kohler A."/>
            <person name="Nagy L.G."/>
            <person name="Floudas D."/>
            <person name="Copeland A."/>
            <person name="Barry K.W."/>
            <person name="Cichocki N."/>
            <person name="Veneault-Fourrey C."/>
            <person name="LaButti K."/>
            <person name="Lindquist E.A."/>
            <person name="Lipzen A."/>
            <person name="Lundell T."/>
            <person name="Morin E."/>
            <person name="Murat C."/>
            <person name="Sun H."/>
            <person name="Tunlid A."/>
            <person name="Henrissat B."/>
            <person name="Grigoriev I.V."/>
            <person name="Hibbett D.S."/>
            <person name="Martin F."/>
            <person name="Nordberg H.P."/>
            <person name="Cantor M.N."/>
            <person name="Hua S.X."/>
        </authorList>
    </citation>
    <scope>NUCLEOTIDE SEQUENCE [LARGE SCALE GENOMIC DNA]</scope>
    <source>
        <strain evidence="1 2">MUT 4182</strain>
    </source>
</reference>
<dbReference type="AlphaFoldDB" id="A0A0C3PUP4"/>
<proteinExistence type="predicted"/>
<dbReference type="OrthoDB" id="10300327at2759"/>
<accession>A0A0C3PUP4</accession>
<evidence type="ECO:0000313" key="1">
    <source>
        <dbReference type="EMBL" id="KIO18590.1"/>
    </source>
</evidence>
<dbReference type="HOGENOM" id="CLU_1741909_0_0_1"/>
<name>A0A0C3PUP4_9AGAM</name>
<gene>
    <name evidence="1" type="ORF">M407DRAFT_31756</name>
</gene>
<sequence length="150" mass="17131">MPSLYTKLPPRQPTWELPNMTVSQSMLYWMMNLPDPAYSMAGSLMPYTRGILFSLAPDDTSEEDKLTNWPSVSYEPLMAQWGSFRGVIVAFHRPATGNVDNETVYVGIHSSHWRDGLSSYPGYAPMIWRQMIINWIRAPGHGMFFSHLNS</sequence>